<comment type="caution">
    <text evidence="1">The sequence shown here is derived from an EMBL/GenBank/DDBJ whole genome shotgun (WGS) entry which is preliminary data.</text>
</comment>
<keyword evidence="2" id="KW-1185">Reference proteome</keyword>
<reference evidence="1 2" key="1">
    <citation type="submission" date="2023-01" db="EMBL/GenBank/DDBJ databases">
        <title>Analysis of 21 Apiospora genomes using comparative genomics revels a genus with tremendous synthesis potential of carbohydrate active enzymes and secondary metabolites.</title>
        <authorList>
            <person name="Sorensen T."/>
        </authorList>
    </citation>
    <scope>NUCLEOTIDE SEQUENCE [LARGE SCALE GENOMIC DNA]</scope>
    <source>
        <strain evidence="1 2">CBS 20057</strain>
    </source>
</reference>
<accession>A0ABR1RU50</accession>
<sequence>MPDLPLKVRVGIRDSWSSEDAPVRQSLKKLREILGLDVAVEPEWPLLVAALDDDAYPDKQTLVPAVAKCVRVLCDVLAAVLQDEEANEEWIETLLERAGGLLRLFLEVQSSKTEGLRLTWSNDRNGFVVTLPRGQMPYLTELESVLRGQLLNCFKTDSGTSQSTTLASRPAAAADDWADVSLDTTTGKAAVVETAREGDRDGRTRYGPPAKAAYDVLPDCSTLARPDDLLLKPPYHLVVYDRGSSEVEIHCSHSPSLQLLSDYLKKWCRVNQQNHNKPPCVDIKLHQCAFGLGLIYDRLTLSVDRPYAQYGISPMLVLSLVEGVLGYQNVGSEASCWKFRKEVELKRYGS</sequence>
<dbReference type="Proteomes" id="UP001396898">
    <property type="component" value="Unassembled WGS sequence"/>
</dbReference>
<evidence type="ECO:0000313" key="2">
    <source>
        <dbReference type="Proteomes" id="UP001396898"/>
    </source>
</evidence>
<dbReference type="EMBL" id="JAQQWI010000010">
    <property type="protein sequence ID" value="KAK8018081.1"/>
    <property type="molecule type" value="Genomic_DNA"/>
</dbReference>
<gene>
    <name evidence="1" type="ORF">PG991_007271</name>
</gene>
<evidence type="ECO:0000313" key="1">
    <source>
        <dbReference type="EMBL" id="KAK8018081.1"/>
    </source>
</evidence>
<name>A0ABR1RU50_9PEZI</name>
<protein>
    <submittedName>
        <fullName evidence="1">Uncharacterized protein</fullName>
    </submittedName>
</protein>
<proteinExistence type="predicted"/>
<organism evidence="1 2">
    <name type="scientific">Apiospora marii</name>
    <dbReference type="NCBI Taxonomy" id="335849"/>
    <lineage>
        <taxon>Eukaryota</taxon>
        <taxon>Fungi</taxon>
        <taxon>Dikarya</taxon>
        <taxon>Ascomycota</taxon>
        <taxon>Pezizomycotina</taxon>
        <taxon>Sordariomycetes</taxon>
        <taxon>Xylariomycetidae</taxon>
        <taxon>Amphisphaeriales</taxon>
        <taxon>Apiosporaceae</taxon>
        <taxon>Apiospora</taxon>
    </lineage>
</organism>